<evidence type="ECO:0000313" key="3">
    <source>
        <dbReference type="Proteomes" id="UP000554837"/>
    </source>
</evidence>
<name>A0A840S284_9BURK</name>
<proteinExistence type="predicted"/>
<sequence>MTEADSAAAAELAIQVNLSVPDHLAPDVVAMGLLTYLTALAATATREQRRRMAVMACNAAAELAETVLPGRTPPTANPGA</sequence>
<comment type="caution">
    <text evidence="2">The sequence shown here is derived from an EMBL/GenBank/DDBJ whole genome shotgun (WGS) entry which is preliminary data.</text>
</comment>
<evidence type="ECO:0000313" key="2">
    <source>
        <dbReference type="EMBL" id="MBB5204415.1"/>
    </source>
</evidence>
<reference evidence="2 3" key="1">
    <citation type="submission" date="2020-08" db="EMBL/GenBank/DDBJ databases">
        <title>Genomic Encyclopedia of Type Strains, Phase IV (KMG-IV): sequencing the most valuable type-strain genomes for metagenomic binning, comparative biology and taxonomic classification.</title>
        <authorList>
            <person name="Goeker M."/>
        </authorList>
    </citation>
    <scope>NUCLEOTIDE SEQUENCE [LARGE SCALE GENOMIC DNA]</scope>
    <source>
        <strain evidence="2 3">DSM 23958</strain>
    </source>
</reference>
<dbReference type="AlphaFoldDB" id="A0A840S284"/>
<dbReference type="RefSeq" id="WP_138855904.1">
    <property type="nucleotide sequence ID" value="NZ_CP040709.1"/>
</dbReference>
<dbReference type="Proteomes" id="UP000554837">
    <property type="component" value="Unassembled WGS sequence"/>
</dbReference>
<accession>A0A840S284</accession>
<organism evidence="2 3">
    <name type="scientific">Inhella inkyongensis</name>
    <dbReference type="NCBI Taxonomy" id="392593"/>
    <lineage>
        <taxon>Bacteria</taxon>
        <taxon>Pseudomonadati</taxon>
        <taxon>Pseudomonadota</taxon>
        <taxon>Betaproteobacteria</taxon>
        <taxon>Burkholderiales</taxon>
        <taxon>Sphaerotilaceae</taxon>
        <taxon>Inhella</taxon>
    </lineage>
</organism>
<keyword evidence="3" id="KW-1185">Reference proteome</keyword>
<feature type="transmembrane region" description="Helical" evidence="1">
    <location>
        <begin position="28"/>
        <end position="45"/>
    </location>
</feature>
<gene>
    <name evidence="2" type="ORF">HNQ51_001729</name>
</gene>
<keyword evidence="1" id="KW-1133">Transmembrane helix</keyword>
<keyword evidence="1" id="KW-0472">Membrane</keyword>
<dbReference type="EMBL" id="JACHHO010000002">
    <property type="protein sequence ID" value="MBB5204415.1"/>
    <property type="molecule type" value="Genomic_DNA"/>
</dbReference>
<evidence type="ECO:0000256" key="1">
    <source>
        <dbReference type="SAM" id="Phobius"/>
    </source>
</evidence>
<keyword evidence="1" id="KW-0812">Transmembrane</keyword>
<protein>
    <submittedName>
        <fullName evidence="2">Uncharacterized protein</fullName>
    </submittedName>
</protein>